<dbReference type="EMBL" id="JARYMX010000003">
    <property type="protein sequence ID" value="KAJ9557474.1"/>
    <property type="molecule type" value="Genomic_DNA"/>
</dbReference>
<evidence type="ECO:0000313" key="4">
    <source>
        <dbReference type="EMBL" id="KAJ9557474.1"/>
    </source>
</evidence>
<sequence length="558" mass="61971">MNSRESNDWTEVRRRRREATLASTKRKDAAEVSQVRPKKKSLFSGKAITFYITNLADLVSEADIWKVFIRIGKIVDLYVAKKRNKQGCRFGFARFLGISDLKGFEGKLNNTWVGGQRLLANVARFKRDDRPISKPNCKDDSPNKEPPRRTYQATGFHKSFSEAVSGSKKVEDLVLDISIPGNAIDRMKANLIGKVSSLSKLWNVLDLKDADGCSDLNFRFLGGFYVMVEFKNSELAGNFLSNSKEIWENWFESLVFWTFDFVVNERLALLHIHGVPPHAWCTEVFNEIAKRFGQVVIEEDCLDDNFNLSVGKVGILTSCVNWLNRALKISLNGKLFNISVTEDLVNSISLLPSPANNVPGCNVPPTKETHQAENPSFSESSQFPGNFVPDTMDNQQSPGKPIQPGLNVQDPVPILDSGLGRPIPDGHVGSMEKNSLGCNPGLIRSSPPPSPFSGPVLSGRHNPSSDNHRKKNKRGRKLLFDLNKVAGSHFSHLVSRSSNHSSRRSRHSSSCETSVRVDSSTEVSNTMDIGNLVGFNMDGCSPEVRKLISKNGDKPVSR</sequence>
<feature type="region of interest" description="Disordered" evidence="2">
    <location>
        <begin position="130"/>
        <end position="151"/>
    </location>
</feature>
<feature type="compositionally biased region" description="Polar residues" evidence="2">
    <location>
        <begin position="372"/>
        <end position="384"/>
    </location>
</feature>
<keyword evidence="1" id="KW-0694">RNA-binding</keyword>
<name>A0AA38TAQ4_9ASTR</name>
<feature type="region of interest" description="Disordered" evidence="2">
    <location>
        <begin position="493"/>
        <end position="519"/>
    </location>
</feature>
<dbReference type="Proteomes" id="UP001172457">
    <property type="component" value="Chromosome 3"/>
</dbReference>
<accession>A0AA38TAQ4</accession>
<comment type="caution">
    <text evidence="4">The sequence shown here is derived from an EMBL/GenBank/DDBJ whole genome shotgun (WGS) entry which is preliminary data.</text>
</comment>
<evidence type="ECO:0000313" key="5">
    <source>
        <dbReference type="Proteomes" id="UP001172457"/>
    </source>
</evidence>
<feature type="compositionally biased region" description="Basic and acidic residues" evidence="2">
    <location>
        <begin position="130"/>
        <end position="148"/>
    </location>
</feature>
<dbReference type="PANTHER" id="PTHR34427:SF5">
    <property type="entry name" value="DUF4283 DOMAIN-CONTAINING PROTEIN"/>
    <property type="match status" value="1"/>
</dbReference>
<dbReference type="InterPro" id="IPR035979">
    <property type="entry name" value="RBD_domain_sf"/>
</dbReference>
<reference evidence="4" key="1">
    <citation type="submission" date="2023-03" db="EMBL/GenBank/DDBJ databases">
        <title>Chromosome-scale reference genome and RAD-based genetic map of yellow starthistle (Centaurea solstitialis) reveal putative structural variation and QTLs associated with invader traits.</title>
        <authorList>
            <person name="Reatini B."/>
            <person name="Cang F.A."/>
            <person name="Jiang Q."/>
            <person name="Mckibben M.T.W."/>
            <person name="Barker M.S."/>
            <person name="Rieseberg L.H."/>
            <person name="Dlugosch K.M."/>
        </authorList>
    </citation>
    <scope>NUCLEOTIDE SEQUENCE</scope>
    <source>
        <strain evidence="4">CAN-66</strain>
        <tissue evidence="4">Leaf</tissue>
    </source>
</reference>
<dbReference type="PROSITE" id="PS50102">
    <property type="entry name" value="RRM"/>
    <property type="match status" value="1"/>
</dbReference>
<dbReference type="Pfam" id="PF00076">
    <property type="entry name" value="RRM_1"/>
    <property type="match status" value="1"/>
</dbReference>
<organism evidence="4 5">
    <name type="scientific">Centaurea solstitialis</name>
    <name type="common">yellow star-thistle</name>
    <dbReference type="NCBI Taxonomy" id="347529"/>
    <lineage>
        <taxon>Eukaryota</taxon>
        <taxon>Viridiplantae</taxon>
        <taxon>Streptophyta</taxon>
        <taxon>Embryophyta</taxon>
        <taxon>Tracheophyta</taxon>
        <taxon>Spermatophyta</taxon>
        <taxon>Magnoliopsida</taxon>
        <taxon>eudicotyledons</taxon>
        <taxon>Gunneridae</taxon>
        <taxon>Pentapetalae</taxon>
        <taxon>asterids</taxon>
        <taxon>campanulids</taxon>
        <taxon>Asterales</taxon>
        <taxon>Asteraceae</taxon>
        <taxon>Carduoideae</taxon>
        <taxon>Cardueae</taxon>
        <taxon>Centaureinae</taxon>
        <taxon>Centaurea</taxon>
    </lineage>
</organism>
<dbReference type="Gene3D" id="3.30.70.330">
    <property type="match status" value="1"/>
</dbReference>
<dbReference type="SMART" id="SM00360">
    <property type="entry name" value="RRM"/>
    <property type="match status" value="1"/>
</dbReference>
<protein>
    <recommendedName>
        <fullName evidence="3">RRM domain-containing protein</fullName>
    </recommendedName>
</protein>
<proteinExistence type="predicted"/>
<evidence type="ECO:0000256" key="2">
    <source>
        <dbReference type="SAM" id="MobiDB-lite"/>
    </source>
</evidence>
<dbReference type="InterPro" id="IPR000504">
    <property type="entry name" value="RRM_dom"/>
</dbReference>
<dbReference type="GO" id="GO:0003723">
    <property type="term" value="F:RNA binding"/>
    <property type="evidence" value="ECO:0007669"/>
    <property type="project" value="UniProtKB-UniRule"/>
</dbReference>
<dbReference type="PANTHER" id="PTHR34427">
    <property type="entry name" value="DUF4283 DOMAIN PROTEIN"/>
    <property type="match status" value="1"/>
</dbReference>
<gene>
    <name evidence="4" type="ORF">OSB04_012088</name>
</gene>
<evidence type="ECO:0000259" key="3">
    <source>
        <dbReference type="PROSITE" id="PS50102"/>
    </source>
</evidence>
<feature type="domain" description="RRM" evidence="3">
    <location>
        <begin position="48"/>
        <end position="125"/>
    </location>
</feature>
<dbReference type="InterPro" id="IPR012677">
    <property type="entry name" value="Nucleotide-bd_a/b_plait_sf"/>
</dbReference>
<keyword evidence="5" id="KW-1185">Reference proteome</keyword>
<feature type="region of interest" description="Disordered" evidence="2">
    <location>
        <begin position="359"/>
        <end position="474"/>
    </location>
</feature>
<evidence type="ECO:0000256" key="1">
    <source>
        <dbReference type="PROSITE-ProRule" id="PRU00176"/>
    </source>
</evidence>
<dbReference type="SUPFAM" id="SSF54928">
    <property type="entry name" value="RNA-binding domain, RBD"/>
    <property type="match status" value="1"/>
</dbReference>
<dbReference type="AlphaFoldDB" id="A0AA38TAQ4"/>
<dbReference type="CDD" id="cd00590">
    <property type="entry name" value="RRM_SF"/>
    <property type="match status" value="1"/>
</dbReference>